<evidence type="ECO:0000313" key="3">
    <source>
        <dbReference type="Proteomes" id="UP000785679"/>
    </source>
</evidence>
<keyword evidence="1" id="KW-1133">Transmembrane helix</keyword>
<evidence type="ECO:0000256" key="1">
    <source>
        <dbReference type="SAM" id="Phobius"/>
    </source>
</evidence>
<evidence type="ECO:0000313" key="2">
    <source>
        <dbReference type="EMBL" id="TNV77582.1"/>
    </source>
</evidence>
<dbReference type="AlphaFoldDB" id="A0A8J8T0E8"/>
<comment type="caution">
    <text evidence="2">The sequence shown here is derived from an EMBL/GenBank/DDBJ whole genome shotgun (WGS) entry which is preliminary data.</text>
</comment>
<dbReference type="Proteomes" id="UP000785679">
    <property type="component" value="Unassembled WGS sequence"/>
</dbReference>
<feature type="transmembrane region" description="Helical" evidence="1">
    <location>
        <begin position="56"/>
        <end position="79"/>
    </location>
</feature>
<keyword evidence="1" id="KW-0472">Membrane</keyword>
<proteinExistence type="predicted"/>
<gene>
    <name evidence="2" type="ORF">FGO68_gene12766</name>
</gene>
<protein>
    <submittedName>
        <fullName evidence="2">Uncharacterized protein</fullName>
    </submittedName>
</protein>
<organism evidence="2 3">
    <name type="scientific">Halteria grandinella</name>
    <dbReference type="NCBI Taxonomy" id="5974"/>
    <lineage>
        <taxon>Eukaryota</taxon>
        <taxon>Sar</taxon>
        <taxon>Alveolata</taxon>
        <taxon>Ciliophora</taxon>
        <taxon>Intramacronucleata</taxon>
        <taxon>Spirotrichea</taxon>
        <taxon>Stichotrichia</taxon>
        <taxon>Sporadotrichida</taxon>
        <taxon>Halteriidae</taxon>
        <taxon>Halteria</taxon>
    </lineage>
</organism>
<accession>A0A8J8T0E8</accession>
<keyword evidence="1" id="KW-0812">Transmembrane</keyword>
<name>A0A8J8T0E8_HALGN</name>
<sequence length="94" mass="10237">MYIGTISLCVINLGFYCGPQKIKAMILEKRLLFVYIPVIAIIGIAIWQSIELSKIINLVYILYIIVVITHALSFGMLVAKVSAAGGAQSASLLH</sequence>
<keyword evidence="3" id="KW-1185">Reference proteome</keyword>
<dbReference type="EMBL" id="RRYP01011673">
    <property type="protein sequence ID" value="TNV77582.1"/>
    <property type="molecule type" value="Genomic_DNA"/>
</dbReference>
<reference evidence="2" key="1">
    <citation type="submission" date="2019-06" db="EMBL/GenBank/DDBJ databases">
        <authorList>
            <person name="Zheng W."/>
        </authorList>
    </citation>
    <scope>NUCLEOTIDE SEQUENCE</scope>
    <source>
        <strain evidence="2">QDHG01</strain>
    </source>
</reference>
<feature type="transmembrane region" description="Helical" evidence="1">
    <location>
        <begin position="31"/>
        <end position="50"/>
    </location>
</feature>